<dbReference type="Proteomes" id="UP000314294">
    <property type="component" value="Unassembled WGS sequence"/>
</dbReference>
<dbReference type="EMBL" id="SRLO01000218">
    <property type="protein sequence ID" value="TNN66499.1"/>
    <property type="molecule type" value="Genomic_DNA"/>
</dbReference>
<keyword evidence="3" id="KW-1185">Reference proteome</keyword>
<protein>
    <submittedName>
        <fullName evidence="2">Uncharacterized protein</fullName>
    </submittedName>
</protein>
<evidence type="ECO:0000313" key="2">
    <source>
        <dbReference type="EMBL" id="TNN66499.1"/>
    </source>
</evidence>
<evidence type="ECO:0000256" key="1">
    <source>
        <dbReference type="SAM" id="MobiDB-lite"/>
    </source>
</evidence>
<proteinExistence type="predicted"/>
<comment type="caution">
    <text evidence="2">The sequence shown here is derived from an EMBL/GenBank/DDBJ whole genome shotgun (WGS) entry which is preliminary data.</text>
</comment>
<sequence>MKCLSEQSQAQCAKPCQFPFFSVVAAFEKLLFVFLRREGKARLVLISDLLPISCTLNNPPSPSILDWVLPGGRRPWTCSSLARPPINASFKEGNKEEEMKSEEVTSLEKAISHLLVTQTRPTPIIYVYSEKHCLLPRGWACGAMDTNYGRSGIKTSLGGSEEEEDKEDEKNRMAGRDGETATGSPENVETDDDKSSLNSDRP</sequence>
<dbReference type="AlphaFoldDB" id="A0A4Z2HKT7"/>
<name>A0A4Z2HKT7_9TELE</name>
<reference evidence="2 3" key="1">
    <citation type="submission" date="2019-03" db="EMBL/GenBank/DDBJ databases">
        <title>First draft genome of Liparis tanakae, snailfish: a comprehensive survey of snailfish specific genes.</title>
        <authorList>
            <person name="Kim W."/>
            <person name="Song I."/>
            <person name="Jeong J.-H."/>
            <person name="Kim D."/>
            <person name="Kim S."/>
            <person name="Ryu S."/>
            <person name="Song J.Y."/>
            <person name="Lee S.K."/>
        </authorList>
    </citation>
    <scope>NUCLEOTIDE SEQUENCE [LARGE SCALE GENOMIC DNA]</scope>
    <source>
        <tissue evidence="2">Muscle</tissue>
    </source>
</reference>
<gene>
    <name evidence="2" type="ORF">EYF80_023292</name>
</gene>
<accession>A0A4Z2HKT7</accession>
<feature type="compositionally biased region" description="Basic and acidic residues" evidence="1">
    <location>
        <begin position="168"/>
        <end position="179"/>
    </location>
</feature>
<organism evidence="2 3">
    <name type="scientific">Liparis tanakae</name>
    <name type="common">Tanaka's snailfish</name>
    <dbReference type="NCBI Taxonomy" id="230148"/>
    <lineage>
        <taxon>Eukaryota</taxon>
        <taxon>Metazoa</taxon>
        <taxon>Chordata</taxon>
        <taxon>Craniata</taxon>
        <taxon>Vertebrata</taxon>
        <taxon>Euteleostomi</taxon>
        <taxon>Actinopterygii</taxon>
        <taxon>Neopterygii</taxon>
        <taxon>Teleostei</taxon>
        <taxon>Neoteleostei</taxon>
        <taxon>Acanthomorphata</taxon>
        <taxon>Eupercaria</taxon>
        <taxon>Perciformes</taxon>
        <taxon>Cottioidei</taxon>
        <taxon>Cottales</taxon>
        <taxon>Liparidae</taxon>
        <taxon>Liparis</taxon>
    </lineage>
</organism>
<feature type="region of interest" description="Disordered" evidence="1">
    <location>
        <begin position="152"/>
        <end position="202"/>
    </location>
</feature>
<evidence type="ECO:0000313" key="3">
    <source>
        <dbReference type="Proteomes" id="UP000314294"/>
    </source>
</evidence>